<dbReference type="PROSITE" id="PS01328">
    <property type="entry name" value="4HBCOA_THIOESTERASE"/>
    <property type="match status" value="1"/>
</dbReference>
<dbReference type="PANTHER" id="PTHR31793">
    <property type="entry name" value="4-HYDROXYBENZOYL-COA THIOESTERASE FAMILY MEMBER"/>
    <property type="match status" value="1"/>
</dbReference>
<dbReference type="CDD" id="cd00586">
    <property type="entry name" value="4HBT"/>
    <property type="match status" value="1"/>
</dbReference>
<evidence type="ECO:0000256" key="1">
    <source>
        <dbReference type="ARBA" id="ARBA00005953"/>
    </source>
</evidence>
<dbReference type="SUPFAM" id="SSF54637">
    <property type="entry name" value="Thioesterase/thiol ester dehydrase-isomerase"/>
    <property type="match status" value="1"/>
</dbReference>
<gene>
    <name evidence="3" type="ORF">EV693_101175</name>
</gene>
<comment type="similarity">
    <text evidence="1">Belongs to the 4-hydroxybenzoyl-CoA thioesterase family.</text>
</comment>
<dbReference type="Pfam" id="PF13279">
    <property type="entry name" value="4HBT_2"/>
    <property type="match status" value="1"/>
</dbReference>
<comment type="caution">
    <text evidence="3">The sequence shown here is derived from an EMBL/GenBank/DDBJ whole genome shotgun (WGS) entry which is preliminary data.</text>
</comment>
<dbReference type="Gene3D" id="3.10.129.10">
    <property type="entry name" value="Hotdog Thioesterase"/>
    <property type="match status" value="1"/>
</dbReference>
<protein>
    <submittedName>
        <fullName evidence="3">Acyl-CoA thioester hydrolase</fullName>
    </submittedName>
</protein>
<dbReference type="Proteomes" id="UP000295537">
    <property type="component" value="Unassembled WGS sequence"/>
</dbReference>
<dbReference type="NCBIfam" id="TIGR02799">
    <property type="entry name" value="thio_ybgC"/>
    <property type="match status" value="1"/>
</dbReference>
<keyword evidence="2 3" id="KW-0378">Hydrolase</keyword>
<dbReference type="InterPro" id="IPR029069">
    <property type="entry name" value="HotDog_dom_sf"/>
</dbReference>
<dbReference type="OrthoDB" id="9808429at2"/>
<keyword evidence="4" id="KW-1185">Reference proteome</keyword>
<accession>A0A4R2NCV7</accession>
<name>A0A4R2NCV7_9PAST</name>
<dbReference type="InterPro" id="IPR008272">
    <property type="entry name" value="HB-CoA_thioesterase_AS"/>
</dbReference>
<dbReference type="InterPro" id="IPR014166">
    <property type="entry name" value="Tol-Pal_acyl-CoA_thioesterase"/>
</dbReference>
<proteinExistence type="inferred from homology"/>
<dbReference type="EMBL" id="SLXJ01000001">
    <property type="protein sequence ID" value="TCP18908.1"/>
    <property type="molecule type" value="Genomic_DNA"/>
</dbReference>
<dbReference type="PIRSF" id="PIRSF003230">
    <property type="entry name" value="YbgC"/>
    <property type="match status" value="1"/>
</dbReference>
<dbReference type="RefSeq" id="WP_132500510.1">
    <property type="nucleotide sequence ID" value="NZ_LVXA01000001.1"/>
</dbReference>
<evidence type="ECO:0000256" key="2">
    <source>
        <dbReference type="ARBA" id="ARBA00022801"/>
    </source>
</evidence>
<reference evidence="3 4" key="1">
    <citation type="submission" date="2019-03" db="EMBL/GenBank/DDBJ databases">
        <title>Genomic Encyclopedia of Type Strains, Phase IV (KMG-IV): sequencing the most valuable type-strain genomes for metagenomic binning, comparative biology and taxonomic classification.</title>
        <authorList>
            <person name="Goeker M."/>
        </authorList>
    </citation>
    <scope>NUCLEOTIDE SEQUENCE [LARGE SCALE GENOMIC DNA]</scope>
    <source>
        <strain evidence="3 4">DSM 16380</strain>
    </source>
</reference>
<dbReference type="AlphaFoldDB" id="A0A4R2NCV7"/>
<evidence type="ECO:0000313" key="4">
    <source>
        <dbReference type="Proteomes" id="UP000295537"/>
    </source>
</evidence>
<dbReference type="InterPro" id="IPR006684">
    <property type="entry name" value="YbgC/YbaW"/>
</dbReference>
<sequence length="131" mass="15074">MTYLVRVYYEDTDAGGVVYHARYLHFFERARTEFLRQLGFSQQLLLAENIAFVVKKMEIDYKIAAKLDDLLHVETTISQIKGASIVFIQRLFRQTECLSEATIRVASVDLAKMKPIAVPKAISMRLQQCIN</sequence>
<dbReference type="NCBIfam" id="TIGR00051">
    <property type="entry name" value="YbgC/FadM family acyl-CoA thioesterase"/>
    <property type="match status" value="1"/>
</dbReference>
<organism evidence="3 4">
    <name type="scientific">Nicoletella semolina</name>
    <dbReference type="NCBI Taxonomy" id="271160"/>
    <lineage>
        <taxon>Bacteria</taxon>
        <taxon>Pseudomonadati</taxon>
        <taxon>Pseudomonadota</taxon>
        <taxon>Gammaproteobacteria</taxon>
        <taxon>Pasteurellales</taxon>
        <taxon>Pasteurellaceae</taxon>
        <taxon>Nicoletella</taxon>
    </lineage>
</organism>
<dbReference type="PANTHER" id="PTHR31793:SF37">
    <property type="entry name" value="ACYL-COA THIOESTER HYDROLASE YBGC"/>
    <property type="match status" value="1"/>
</dbReference>
<dbReference type="FunFam" id="3.10.129.10:FF:000004">
    <property type="entry name" value="Tol-pal system-associated acyl-CoA thioesterase"/>
    <property type="match status" value="1"/>
</dbReference>
<evidence type="ECO:0000313" key="3">
    <source>
        <dbReference type="EMBL" id="TCP18908.1"/>
    </source>
</evidence>
<dbReference type="InterPro" id="IPR050563">
    <property type="entry name" value="4-hydroxybenzoyl-CoA_TE"/>
</dbReference>
<dbReference type="GO" id="GO:0047617">
    <property type="term" value="F:fatty acyl-CoA hydrolase activity"/>
    <property type="evidence" value="ECO:0007669"/>
    <property type="project" value="TreeGrafter"/>
</dbReference>